<dbReference type="Proteomes" id="UP001367508">
    <property type="component" value="Unassembled WGS sequence"/>
</dbReference>
<dbReference type="EMBL" id="JAYMYQ010000005">
    <property type="protein sequence ID" value="KAK7327832.1"/>
    <property type="molecule type" value="Genomic_DNA"/>
</dbReference>
<evidence type="ECO:0000313" key="2">
    <source>
        <dbReference type="Proteomes" id="UP001367508"/>
    </source>
</evidence>
<dbReference type="AlphaFoldDB" id="A0AAN9L484"/>
<gene>
    <name evidence="1" type="ORF">VNO77_21925</name>
</gene>
<proteinExistence type="predicted"/>
<keyword evidence="2" id="KW-1185">Reference proteome</keyword>
<evidence type="ECO:0000313" key="1">
    <source>
        <dbReference type="EMBL" id="KAK7327832.1"/>
    </source>
</evidence>
<name>A0AAN9L484_CANGL</name>
<protein>
    <submittedName>
        <fullName evidence="1">Uncharacterized protein</fullName>
    </submittedName>
</protein>
<organism evidence="1 2">
    <name type="scientific">Canavalia gladiata</name>
    <name type="common">Sword bean</name>
    <name type="synonym">Dolichos gladiatus</name>
    <dbReference type="NCBI Taxonomy" id="3824"/>
    <lineage>
        <taxon>Eukaryota</taxon>
        <taxon>Viridiplantae</taxon>
        <taxon>Streptophyta</taxon>
        <taxon>Embryophyta</taxon>
        <taxon>Tracheophyta</taxon>
        <taxon>Spermatophyta</taxon>
        <taxon>Magnoliopsida</taxon>
        <taxon>eudicotyledons</taxon>
        <taxon>Gunneridae</taxon>
        <taxon>Pentapetalae</taxon>
        <taxon>rosids</taxon>
        <taxon>fabids</taxon>
        <taxon>Fabales</taxon>
        <taxon>Fabaceae</taxon>
        <taxon>Papilionoideae</taxon>
        <taxon>50 kb inversion clade</taxon>
        <taxon>NPAAA clade</taxon>
        <taxon>indigoferoid/millettioid clade</taxon>
        <taxon>Phaseoleae</taxon>
        <taxon>Canavalia</taxon>
    </lineage>
</organism>
<accession>A0AAN9L484</accession>
<reference evidence="1 2" key="1">
    <citation type="submission" date="2024-01" db="EMBL/GenBank/DDBJ databases">
        <title>The genomes of 5 underutilized Papilionoideae crops provide insights into root nodulation and disease resistanc.</title>
        <authorList>
            <person name="Jiang F."/>
        </authorList>
    </citation>
    <scope>NUCLEOTIDE SEQUENCE [LARGE SCALE GENOMIC DNA]</scope>
    <source>
        <strain evidence="1">LVBAO_FW01</strain>
        <tissue evidence="1">Leaves</tissue>
    </source>
</reference>
<sequence length="92" mass="10428">MGKKNSPTVAAKYHFSHKWWHEGAKPNIMDQCHYIASKFVKALIFGPTYLLLGPHPIAPHLYSEAGCYILSRHGRQEGALDCPLRLDHELDC</sequence>
<comment type="caution">
    <text evidence="1">The sequence shown here is derived from an EMBL/GenBank/DDBJ whole genome shotgun (WGS) entry which is preliminary data.</text>
</comment>